<dbReference type="SUPFAM" id="SSF54427">
    <property type="entry name" value="NTF2-like"/>
    <property type="match status" value="1"/>
</dbReference>
<organism evidence="2 3">
    <name type="scientific">Lophiotrema nucula</name>
    <dbReference type="NCBI Taxonomy" id="690887"/>
    <lineage>
        <taxon>Eukaryota</taxon>
        <taxon>Fungi</taxon>
        <taxon>Dikarya</taxon>
        <taxon>Ascomycota</taxon>
        <taxon>Pezizomycotina</taxon>
        <taxon>Dothideomycetes</taxon>
        <taxon>Pleosporomycetidae</taxon>
        <taxon>Pleosporales</taxon>
        <taxon>Lophiotremataceae</taxon>
        <taxon>Lophiotrema</taxon>
    </lineage>
</organism>
<feature type="domain" description="SnoaL-like" evidence="1">
    <location>
        <begin position="19"/>
        <end position="124"/>
    </location>
</feature>
<dbReference type="AlphaFoldDB" id="A0A6A5ZWA9"/>
<evidence type="ECO:0000313" key="2">
    <source>
        <dbReference type="EMBL" id="KAF2123234.1"/>
    </source>
</evidence>
<name>A0A6A5ZWA9_9PLEO</name>
<protein>
    <recommendedName>
        <fullName evidence="1">SnoaL-like domain-containing protein</fullName>
    </recommendedName>
</protein>
<dbReference type="InterPro" id="IPR032710">
    <property type="entry name" value="NTF2-like_dom_sf"/>
</dbReference>
<dbReference type="Proteomes" id="UP000799770">
    <property type="component" value="Unassembled WGS sequence"/>
</dbReference>
<accession>A0A6A5ZWA9</accession>
<evidence type="ECO:0000313" key="3">
    <source>
        <dbReference type="Proteomes" id="UP000799770"/>
    </source>
</evidence>
<dbReference type="Pfam" id="PF12680">
    <property type="entry name" value="SnoaL_2"/>
    <property type="match status" value="1"/>
</dbReference>
<gene>
    <name evidence="2" type="ORF">BDV96DRAFT_639773</name>
</gene>
<keyword evidence="3" id="KW-1185">Reference proteome</keyword>
<dbReference type="InterPro" id="IPR037401">
    <property type="entry name" value="SnoaL-like"/>
</dbReference>
<reference evidence="2" key="1">
    <citation type="journal article" date="2020" name="Stud. Mycol.">
        <title>101 Dothideomycetes genomes: a test case for predicting lifestyles and emergence of pathogens.</title>
        <authorList>
            <person name="Haridas S."/>
            <person name="Albert R."/>
            <person name="Binder M."/>
            <person name="Bloem J."/>
            <person name="Labutti K."/>
            <person name="Salamov A."/>
            <person name="Andreopoulos B."/>
            <person name="Baker S."/>
            <person name="Barry K."/>
            <person name="Bills G."/>
            <person name="Bluhm B."/>
            <person name="Cannon C."/>
            <person name="Castanera R."/>
            <person name="Culley D."/>
            <person name="Daum C."/>
            <person name="Ezra D."/>
            <person name="Gonzalez J."/>
            <person name="Henrissat B."/>
            <person name="Kuo A."/>
            <person name="Liang C."/>
            <person name="Lipzen A."/>
            <person name="Lutzoni F."/>
            <person name="Magnuson J."/>
            <person name="Mondo S."/>
            <person name="Nolan M."/>
            <person name="Ohm R."/>
            <person name="Pangilinan J."/>
            <person name="Park H.-J."/>
            <person name="Ramirez L."/>
            <person name="Alfaro M."/>
            <person name="Sun H."/>
            <person name="Tritt A."/>
            <person name="Yoshinaga Y."/>
            <person name="Zwiers L.-H."/>
            <person name="Turgeon B."/>
            <person name="Goodwin S."/>
            <person name="Spatafora J."/>
            <person name="Crous P."/>
            <person name="Grigoriev I."/>
        </authorList>
    </citation>
    <scope>NUCLEOTIDE SEQUENCE</scope>
    <source>
        <strain evidence="2">CBS 627.86</strain>
    </source>
</reference>
<sequence>MSFSTSLTAFLEERQSHLTAAFEAGDVDKILAFYDPELDFSDHAWHATHLTLSQFHSFLDSTYTSTSSLRMETHSVTGTSKEFCVWEWTLRVMAGADDPIRGLVKGKEIVLRGASLHWWKLRDGEDGDGEKVRDWRIVREADYACGGSGGH</sequence>
<dbReference type="EMBL" id="ML977310">
    <property type="protein sequence ID" value="KAF2123234.1"/>
    <property type="molecule type" value="Genomic_DNA"/>
</dbReference>
<dbReference type="Gene3D" id="3.10.450.50">
    <property type="match status" value="1"/>
</dbReference>
<proteinExistence type="predicted"/>
<dbReference type="OrthoDB" id="3763031at2759"/>
<evidence type="ECO:0000259" key="1">
    <source>
        <dbReference type="Pfam" id="PF12680"/>
    </source>
</evidence>